<dbReference type="Pfam" id="PF06114">
    <property type="entry name" value="Peptidase_M78"/>
    <property type="match status" value="1"/>
</dbReference>
<feature type="domain" description="IrrE N-terminal-like" evidence="1">
    <location>
        <begin position="63"/>
        <end position="173"/>
    </location>
</feature>
<reference evidence="2 3" key="1">
    <citation type="submission" date="2017-05" db="EMBL/GenBank/DDBJ databases">
        <title>Vagococcus spp. assemblies.</title>
        <authorList>
            <person name="Gulvik C.A."/>
        </authorList>
    </citation>
    <scope>NUCLEOTIDE SEQUENCE [LARGE SCALE GENOMIC DNA]</scope>
    <source>
        <strain evidence="2 3">DSM 24756</strain>
    </source>
</reference>
<dbReference type="OrthoDB" id="9816277at2"/>
<dbReference type="AlphaFoldDB" id="A0A430AH39"/>
<dbReference type="EMBL" id="NGJZ01000002">
    <property type="protein sequence ID" value="RSU07259.1"/>
    <property type="molecule type" value="Genomic_DNA"/>
</dbReference>
<organism evidence="2 3">
    <name type="scientific">Vagococcus entomophilus</name>
    <dbReference type="NCBI Taxonomy" id="1160095"/>
    <lineage>
        <taxon>Bacteria</taxon>
        <taxon>Bacillati</taxon>
        <taxon>Bacillota</taxon>
        <taxon>Bacilli</taxon>
        <taxon>Lactobacillales</taxon>
        <taxon>Enterococcaceae</taxon>
        <taxon>Vagococcus</taxon>
    </lineage>
</organism>
<sequence>MMPMQTQILTRLTETNQLINRFLLKEKMEPRDYLWKTYVLPYLKEQDIHLIEELPTSSMACFSAFTVKSRCSTAIFLNPNIPLGRKNFSICHELNHCLFDFNQITPAQSFFSMEENPSLYKKEELAVEHLANAGAGVFMLPDITILAYLDQPISFPKMAEQLEMTQAALYIRLTQFMLYRTGISLDQARRVINLFRYYGKKEALQRYLSGWGSTVRAQIILDYENC</sequence>
<keyword evidence="3" id="KW-1185">Reference proteome</keyword>
<dbReference type="Proteomes" id="UP000288669">
    <property type="component" value="Unassembled WGS sequence"/>
</dbReference>
<dbReference type="Gene3D" id="1.10.10.2910">
    <property type="match status" value="1"/>
</dbReference>
<evidence type="ECO:0000313" key="3">
    <source>
        <dbReference type="Proteomes" id="UP000288669"/>
    </source>
</evidence>
<evidence type="ECO:0000313" key="2">
    <source>
        <dbReference type="EMBL" id="RSU07259.1"/>
    </source>
</evidence>
<proteinExistence type="predicted"/>
<protein>
    <recommendedName>
        <fullName evidence="1">IrrE N-terminal-like domain-containing protein</fullName>
    </recommendedName>
</protein>
<name>A0A430AH39_9ENTE</name>
<dbReference type="InterPro" id="IPR010359">
    <property type="entry name" value="IrrE_HExxH"/>
</dbReference>
<comment type="caution">
    <text evidence="2">The sequence shown here is derived from an EMBL/GenBank/DDBJ whole genome shotgun (WGS) entry which is preliminary data.</text>
</comment>
<accession>A0A430AH39</accession>
<gene>
    <name evidence="2" type="ORF">CBF30_08370</name>
</gene>
<evidence type="ECO:0000259" key="1">
    <source>
        <dbReference type="Pfam" id="PF06114"/>
    </source>
</evidence>